<dbReference type="SMART" id="SM00849">
    <property type="entry name" value="Lactamase_B"/>
    <property type="match status" value="1"/>
</dbReference>
<dbReference type="KEGG" id="psco:LY89DRAFT_684964"/>
<dbReference type="Gene3D" id="3.60.15.10">
    <property type="entry name" value="Ribonuclease Z/Hydroxyacylglutathione hydrolase-like"/>
    <property type="match status" value="1"/>
</dbReference>
<dbReference type="CDD" id="cd07739">
    <property type="entry name" value="metallo-hydrolase-like_MBL-fold"/>
    <property type="match status" value="1"/>
</dbReference>
<dbReference type="RefSeq" id="XP_018071333.1">
    <property type="nucleotide sequence ID" value="XM_018214991.1"/>
</dbReference>
<dbReference type="InterPro" id="IPR050855">
    <property type="entry name" value="NDM-1-like"/>
</dbReference>
<evidence type="ECO:0000259" key="1">
    <source>
        <dbReference type="SMART" id="SM00849"/>
    </source>
</evidence>
<evidence type="ECO:0000313" key="3">
    <source>
        <dbReference type="Proteomes" id="UP000070700"/>
    </source>
</evidence>
<dbReference type="STRING" id="149040.A0A194X9Y7"/>
<keyword evidence="3" id="KW-1185">Reference proteome</keyword>
<evidence type="ECO:0000313" key="2">
    <source>
        <dbReference type="EMBL" id="KUJ16978.1"/>
    </source>
</evidence>
<dbReference type="Proteomes" id="UP000070700">
    <property type="component" value="Unassembled WGS sequence"/>
</dbReference>
<dbReference type="PANTHER" id="PTHR42951">
    <property type="entry name" value="METALLO-BETA-LACTAMASE DOMAIN-CONTAINING"/>
    <property type="match status" value="1"/>
</dbReference>
<accession>A0A194X9Y7</accession>
<organism evidence="2 3">
    <name type="scientific">Mollisia scopiformis</name>
    <name type="common">Conifer needle endophyte fungus</name>
    <name type="synonym">Phialocephala scopiformis</name>
    <dbReference type="NCBI Taxonomy" id="149040"/>
    <lineage>
        <taxon>Eukaryota</taxon>
        <taxon>Fungi</taxon>
        <taxon>Dikarya</taxon>
        <taxon>Ascomycota</taxon>
        <taxon>Pezizomycotina</taxon>
        <taxon>Leotiomycetes</taxon>
        <taxon>Helotiales</taxon>
        <taxon>Mollisiaceae</taxon>
        <taxon>Mollisia</taxon>
    </lineage>
</organism>
<dbReference type="InParanoid" id="A0A194X9Y7"/>
<dbReference type="SUPFAM" id="SSF56281">
    <property type="entry name" value="Metallo-hydrolase/oxidoreductase"/>
    <property type="match status" value="1"/>
</dbReference>
<dbReference type="GeneID" id="28824717"/>
<dbReference type="OrthoDB" id="536211at2759"/>
<dbReference type="InterPro" id="IPR001279">
    <property type="entry name" value="Metallo-B-lactamas"/>
</dbReference>
<name>A0A194X9Y7_MOLSC</name>
<proteinExistence type="predicted"/>
<dbReference type="PANTHER" id="PTHR42951:SF14">
    <property type="entry name" value="METALLO-BETA-LACTAMASE SUPERFAMILY PROTEIN"/>
    <property type="match status" value="1"/>
</dbReference>
<reference evidence="2 3" key="1">
    <citation type="submission" date="2015-10" db="EMBL/GenBank/DDBJ databases">
        <title>Full genome of DAOMC 229536 Phialocephala scopiformis, a fungal endophyte of spruce producing the potent anti-insectan compound rugulosin.</title>
        <authorList>
            <consortium name="DOE Joint Genome Institute"/>
            <person name="Walker A.K."/>
            <person name="Frasz S.L."/>
            <person name="Seifert K.A."/>
            <person name="Miller J.D."/>
            <person name="Mondo S.J."/>
            <person name="Labutti K."/>
            <person name="Lipzen A."/>
            <person name="Dockter R."/>
            <person name="Kennedy M."/>
            <person name="Grigoriev I.V."/>
            <person name="Spatafora J.W."/>
        </authorList>
    </citation>
    <scope>NUCLEOTIDE SEQUENCE [LARGE SCALE GENOMIC DNA]</scope>
    <source>
        <strain evidence="2 3">CBS 120377</strain>
    </source>
</reference>
<sequence length="291" mass="32136">MSSLKADVYVSPPIPWKKPNGTVGGPWSPITSTLIHSPSSAILVDTPITISQTTDLITWIKATIPTKKLTKIYITHGHGDHFFGLPLLLKEFPEAEAIATKGTVEHMKQQITPQLLSKTWEIQFPDQIAKPFILATPLPENGEIDLDGHTLHAIDVGQADTHSSTILWVPSLKLAVCGDVVYGTVHQMLGECDTRAKRDAWIASIRKVGALGPEMVVPGHKRASEMDGSYHLAATRVYIETFEEMLGRAKDARELAGWMLERYPERFNEGALIVGCVNAFRALKREREGKL</sequence>
<gene>
    <name evidence="2" type="ORF">LY89DRAFT_684964</name>
</gene>
<dbReference type="AlphaFoldDB" id="A0A194X9Y7"/>
<dbReference type="GO" id="GO:0016787">
    <property type="term" value="F:hydrolase activity"/>
    <property type="evidence" value="ECO:0007669"/>
    <property type="project" value="UniProtKB-KW"/>
</dbReference>
<dbReference type="Pfam" id="PF00753">
    <property type="entry name" value="Lactamase_B"/>
    <property type="match status" value="1"/>
</dbReference>
<feature type="domain" description="Metallo-beta-lactamase" evidence="1">
    <location>
        <begin position="29"/>
        <end position="220"/>
    </location>
</feature>
<keyword evidence="2" id="KW-0378">Hydrolase</keyword>
<dbReference type="EMBL" id="KQ947415">
    <property type="protein sequence ID" value="KUJ16978.1"/>
    <property type="molecule type" value="Genomic_DNA"/>
</dbReference>
<protein>
    <submittedName>
        <fullName evidence="2">Metallo-hydrolase/oxidoreductase</fullName>
    </submittedName>
</protein>
<dbReference type="InterPro" id="IPR036866">
    <property type="entry name" value="RibonucZ/Hydroxyglut_hydro"/>
</dbReference>